<sequence length="181" mass="20705">MENIAIEILQTKNWIEQVVMGCNFCPFAAKVFHEQRIRYVVDNNSNPNNTIDLLMAECNYLSDNPSTATTFIIIPNNYKDFFEYLDVVIKAEKQLKKAGLEGVYQVASFHPQYCFAGSNNNDAANYTNRSPYPMLHILRENDVTAALNFYKNPDAIPEKNIAFAQQKGLAYMQQLFNNSLQ</sequence>
<accession>A0ABV8QV81</accession>
<evidence type="ECO:0000313" key="1">
    <source>
        <dbReference type="EMBL" id="MFC4263545.1"/>
    </source>
</evidence>
<reference evidence="2" key="1">
    <citation type="journal article" date="2019" name="Int. J. Syst. Evol. Microbiol.">
        <title>The Global Catalogue of Microorganisms (GCM) 10K type strain sequencing project: providing services to taxonomists for standard genome sequencing and annotation.</title>
        <authorList>
            <consortium name="The Broad Institute Genomics Platform"/>
            <consortium name="The Broad Institute Genome Sequencing Center for Infectious Disease"/>
            <person name="Wu L."/>
            <person name="Ma J."/>
        </authorList>
    </citation>
    <scope>NUCLEOTIDE SEQUENCE [LARGE SCALE GENOMIC DNA]</scope>
    <source>
        <strain evidence="2">CECT 8289</strain>
    </source>
</reference>
<dbReference type="InterPro" id="IPR009858">
    <property type="entry name" value="DUF1415"/>
</dbReference>
<proteinExistence type="predicted"/>
<dbReference type="EMBL" id="JBHSCZ010000002">
    <property type="protein sequence ID" value="MFC4263545.1"/>
    <property type="molecule type" value="Genomic_DNA"/>
</dbReference>
<dbReference type="Proteomes" id="UP001595907">
    <property type="component" value="Unassembled WGS sequence"/>
</dbReference>
<keyword evidence="2" id="KW-1185">Reference proteome</keyword>
<organism evidence="1 2">
    <name type="scientific">Ferruginibacter yonginensis</name>
    <dbReference type="NCBI Taxonomy" id="1310416"/>
    <lineage>
        <taxon>Bacteria</taxon>
        <taxon>Pseudomonadati</taxon>
        <taxon>Bacteroidota</taxon>
        <taxon>Chitinophagia</taxon>
        <taxon>Chitinophagales</taxon>
        <taxon>Chitinophagaceae</taxon>
        <taxon>Ferruginibacter</taxon>
    </lineage>
</organism>
<dbReference type="Pfam" id="PF07209">
    <property type="entry name" value="DUF1415"/>
    <property type="match status" value="1"/>
</dbReference>
<gene>
    <name evidence="1" type="ORF">ACFOWM_11680</name>
</gene>
<evidence type="ECO:0000313" key="2">
    <source>
        <dbReference type="Proteomes" id="UP001595907"/>
    </source>
</evidence>
<protein>
    <submittedName>
        <fullName evidence="1">DUF1415 domain-containing protein</fullName>
    </submittedName>
</protein>
<dbReference type="RefSeq" id="WP_379710261.1">
    <property type="nucleotide sequence ID" value="NZ_JBHSCZ010000002.1"/>
</dbReference>
<name>A0ABV8QV81_9BACT</name>
<comment type="caution">
    <text evidence="1">The sequence shown here is derived from an EMBL/GenBank/DDBJ whole genome shotgun (WGS) entry which is preliminary data.</text>
</comment>